<organism evidence="3 4">
    <name type="scientific">Leishmania mexicana (strain MHOM/GT/2001/U1103)</name>
    <dbReference type="NCBI Taxonomy" id="929439"/>
    <lineage>
        <taxon>Eukaryota</taxon>
        <taxon>Discoba</taxon>
        <taxon>Euglenozoa</taxon>
        <taxon>Kinetoplastea</taxon>
        <taxon>Metakinetoplastina</taxon>
        <taxon>Trypanosomatida</taxon>
        <taxon>Trypanosomatidae</taxon>
        <taxon>Leishmaniinae</taxon>
        <taxon>Leishmania</taxon>
    </lineage>
</organism>
<dbReference type="Proteomes" id="UP000007259">
    <property type="component" value="Chromosome 1"/>
</dbReference>
<feature type="compositionally biased region" description="Polar residues" evidence="1">
    <location>
        <begin position="540"/>
        <end position="549"/>
    </location>
</feature>
<dbReference type="InterPro" id="IPR005607">
    <property type="entry name" value="BSD_dom"/>
</dbReference>
<dbReference type="InterPro" id="IPR035925">
    <property type="entry name" value="BSD_dom_sf"/>
</dbReference>
<dbReference type="AlphaFoldDB" id="E9AJ93"/>
<dbReference type="SMART" id="SM00751">
    <property type="entry name" value="BSD"/>
    <property type="match status" value="1"/>
</dbReference>
<evidence type="ECO:0000259" key="2">
    <source>
        <dbReference type="PROSITE" id="PS50858"/>
    </source>
</evidence>
<accession>E9AJ93</accession>
<dbReference type="RefSeq" id="XP_003871532.1">
    <property type="nucleotide sequence ID" value="XM_003871483.1"/>
</dbReference>
<proteinExistence type="predicted"/>
<dbReference type="PANTHER" id="PTHR16019">
    <property type="entry name" value="SYNAPSE-ASSOCIATED PROTEIN"/>
    <property type="match status" value="1"/>
</dbReference>
<feature type="domain" description="BSD" evidence="2">
    <location>
        <begin position="340"/>
        <end position="391"/>
    </location>
</feature>
<dbReference type="OMA" id="TIYRWEA"/>
<dbReference type="SUPFAM" id="SSF140383">
    <property type="entry name" value="BSD domain-like"/>
    <property type="match status" value="1"/>
</dbReference>
<dbReference type="GO" id="GO:0005737">
    <property type="term" value="C:cytoplasm"/>
    <property type="evidence" value="ECO:0007669"/>
    <property type="project" value="TreeGrafter"/>
</dbReference>
<evidence type="ECO:0000256" key="1">
    <source>
        <dbReference type="SAM" id="MobiDB-lite"/>
    </source>
</evidence>
<dbReference type="OrthoDB" id="47923at2759"/>
<sequence>MSSAEFVRNVDARTTIYRWEASGLDELNRQNKLSSLPFWIPNSTTRHHQFRVVLLRGLVQAATPASDPFGVLVELIAPPPPPVGTANVSAASAAVPSSSSSGDFPGGCAVTCELLPIDSATPAAEEEKQRRHDNGTDAAQRKVISSTKMAVLDANNAQVSFPDFIPADVLHNTRYVRGAPKSFTLQITIETGISVPLHQAATTAFSFFSSLTTSVGHLLGSTAQLYHEGRESINSTILAPAASALAHSSELWNGTPSSPSATAAYAATPPMKTAASTAATLPPWEQPPEEWRDRAAEWHTLVSARLPGLDGTYRHGVEKTLAPDEVGLLAEVGLAEADLWALYSLFDFDRDVQEGLLASAEVRAHRYHLVPARLKEATFWANYFWKVHCVGQCVTERQVAAVLVALCMPSRSVHTDLSTPVEMLRHILDGEEAAAVVEDFVQRGEAAEPWCTVAAGTARHCRNVLDAASKRAELAPNTRKQVGPTLSRLEKVLSWYSDALNGPTDPPALSAAAAAATATVTAVAVTNVAAAASPAPLQTEEAQTPPKQQQQERKPSPTASPTAAVPPAVERVTSSPRDGLRSVSQVAFVAMPWEEEEDV</sequence>
<gene>
    <name evidence="3" type="ORF">LMXM_01_0070</name>
</gene>
<evidence type="ECO:0000313" key="4">
    <source>
        <dbReference type="Proteomes" id="UP000007259"/>
    </source>
</evidence>
<dbReference type="VEuPathDB" id="TriTrypDB:LmxM.01.0070"/>
<dbReference type="InterPro" id="IPR051494">
    <property type="entry name" value="BSD_domain-containing"/>
</dbReference>
<feature type="region of interest" description="Disordered" evidence="1">
    <location>
        <begin position="534"/>
        <end position="583"/>
    </location>
</feature>
<name>E9AJ93_LEIMU</name>
<dbReference type="EMBL" id="FR799554">
    <property type="protein sequence ID" value="CBZ22990.1"/>
    <property type="molecule type" value="Genomic_DNA"/>
</dbReference>
<dbReference type="GeneID" id="13453187"/>
<reference evidence="3 4" key="1">
    <citation type="journal article" date="2011" name="Genome Res.">
        <title>Chromosome and gene copy number variation allow major structural change between species and strains of Leishmania.</title>
        <authorList>
            <person name="Rogers M.B."/>
            <person name="Hilley J.D."/>
            <person name="Dickens N.J."/>
            <person name="Wilkes J."/>
            <person name="Bates P.A."/>
            <person name="Depledge D.P."/>
            <person name="Harris D."/>
            <person name="Her Y."/>
            <person name="Herzyk P."/>
            <person name="Imamura H."/>
            <person name="Otto T.D."/>
            <person name="Sanders M."/>
            <person name="Seeger K."/>
            <person name="Dujardin J.C."/>
            <person name="Berriman M."/>
            <person name="Smith D.F."/>
            <person name="Hertz-Fowler C."/>
            <person name="Mottram J.C."/>
        </authorList>
    </citation>
    <scope>NUCLEOTIDE SEQUENCE [LARGE SCALE GENOMIC DNA]</scope>
    <source>
        <strain evidence="3 4">MHOM/GT/2001/U1103</strain>
    </source>
</reference>
<keyword evidence="4" id="KW-1185">Reference proteome</keyword>
<evidence type="ECO:0000313" key="3">
    <source>
        <dbReference type="EMBL" id="CBZ22990.1"/>
    </source>
</evidence>
<dbReference type="Gene3D" id="1.10.3970.10">
    <property type="entry name" value="BSD domain"/>
    <property type="match status" value="1"/>
</dbReference>
<dbReference type="PANTHER" id="PTHR16019:SF5">
    <property type="entry name" value="BSD DOMAIN-CONTAINING PROTEIN 1"/>
    <property type="match status" value="1"/>
</dbReference>
<feature type="compositionally biased region" description="Low complexity" evidence="1">
    <location>
        <begin position="556"/>
        <end position="569"/>
    </location>
</feature>
<dbReference type="Pfam" id="PF03909">
    <property type="entry name" value="BSD"/>
    <property type="match status" value="1"/>
</dbReference>
<dbReference type="PhylomeDB" id="E9AJ93"/>
<dbReference type="PROSITE" id="PS50858">
    <property type="entry name" value="BSD"/>
    <property type="match status" value="1"/>
</dbReference>
<protein>
    <recommendedName>
        <fullName evidence="2">BSD domain-containing protein</fullName>
    </recommendedName>
</protein>
<dbReference type="KEGG" id="lmi:LMXM_01_0070"/>